<organism evidence="7 8">
    <name type="scientific">Pseudaquabacterium rugosum</name>
    <dbReference type="NCBI Taxonomy" id="2984194"/>
    <lineage>
        <taxon>Bacteria</taxon>
        <taxon>Pseudomonadati</taxon>
        <taxon>Pseudomonadota</taxon>
        <taxon>Betaproteobacteria</taxon>
        <taxon>Burkholderiales</taxon>
        <taxon>Sphaerotilaceae</taxon>
        <taxon>Pseudaquabacterium</taxon>
    </lineage>
</organism>
<dbReference type="PANTHER" id="PTHR46577:SF2">
    <property type="entry name" value="TRANSCRIPTIONAL REGULATORY PROTEIN"/>
    <property type="match status" value="1"/>
</dbReference>
<dbReference type="Gene3D" id="3.90.1150.10">
    <property type="entry name" value="Aspartate Aminotransferase, domain 1"/>
    <property type="match status" value="1"/>
</dbReference>
<proteinExistence type="inferred from homology"/>
<name>A0ABU9BB72_9BURK</name>
<evidence type="ECO:0000256" key="1">
    <source>
        <dbReference type="ARBA" id="ARBA00005384"/>
    </source>
</evidence>
<dbReference type="InterPro" id="IPR000524">
    <property type="entry name" value="Tscrpt_reg_HTH_GntR"/>
</dbReference>
<evidence type="ECO:0000256" key="2">
    <source>
        <dbReference type="ARBA" id="ARBA00022898"/>
    </source>
</evidence>
<dbReference type="Gene3D" id="3.40.640.10">
    <property type="entry name" value="Type I PLP-dependent aspartate aminotransferase-like (Major domain)"/>
    <property type="match status" value="1"/>
</dbReference>
<keyword evidence="7" id="KW-0032">Aminotransferase</keyword>
<gene>
    <name evidence="7" type="ORF">AACH11_12995</name>
</gene>
<keyword evidence="3" id="KW-0805">Transcription regulation</keyword>
<protein>
    <submittedName>
        <fullName evidence="7">PLP-dependent aminotransferase family protein</fullName>
    </submittedName>
</protein>
<keyword evidence="7" id="KW-0808">Transferase</keyword>
<evidence type="ECO:0000313" key="7">
    <source>
        <dbReference type="EMBL" id="MEK8026881.1"/>
    </source>
</evidence>
<evidence type="ECO:0000313" key="8">
    <source>
        <dbReference type="Proteomes" id="UP001368500"/>
    </source>
</evidence>
<comment type="caution">
    <text evidence="7">The sequence shown here is derived from an EMBL/GenBank/DDBJ whole genome shotgun (WGS) entry which is preliminary data.</text>
</comment>
<dbReference type="EMBL" id="JBBUTF010000011">
    <property type="protein sequence ID" value="MEK8026881.1"/>
    <property type="molecule type" value="Genomic_DNA"/>
</dbReference>
<comment type="similarity">
    <text evidence="1">In the C-terminal section; belongs to the class-I pyridoxal-phosphate-dependent aminotransferase family.</text>
</comment>
<dbReference type="InterPro" id="IPR051446">
    <property type="entry name" value="HTH_trans_reg/aminotransferase"/>
</dbReference>
<evidence type="ECO:0000256" key="5">
    <source>
        <dbReference type="ARBA" id="ARBA00023163"/>
    </source>
</evidence>
<feature type="domain" description="HTH gntR-type" evidence="6">
    <location>
        <begin position="11"/>
        <end position="79"/>
    </location>
</feature>
<evidence type="ECO:0000256" key="3">
    <source>
        <dbReference type="ARBA" id="ARBA00023015"/>
    </source>
</evidence>
<dbReference type="InterPro" id="IPR036390">
    <property type="entry name" value="WH_DNA-bd_sf"/>
</dbReference>
<keyword evidence="4" id="KW-0238">DNA-binding</keyword>
<reference evidence="7 8" key="1">
    <citation type="submission" date="2024-04" db="EMBL/GenBank/DDBJ databases">
        <title>Novel species of the genus Ideonella isolated from streams.</title>
        <authorList>
            <person name="Lu H."/>
        </authorList>
    </citation>
    <scope>NUCLEOTIDE SEQUENCE [LARGE SCALE GENOMIC DNA]</scope>
    <source>
        <strain evidence="7 8">BYS139W</strain>
    </source>
</reference>
<sequence>MSAPDATSPAPTRIAQVMDQVRTRIAARQLTPGEKLPSIRAQAATLGLSTSTVVEAYERLAAEGLIRSRPGSGWTVAAPLAPLALAHIGPRRERAVDPLWVSRQSLEADDARWRPGCGWLPPDWLPQAALRRALRGLGRAEDRALTDYGPPQGLPALRQWLARRLAEQGVTASPQQILLTGSGTQAIDLVCRFLLQPGDAVLVDDPCYFNFLAVLRAHRVQVIGVPWTTDGPDLAGFEAAVAAHRPRLYLTNAGLHNPTGARLAAPTAHRVLRLAEAAGMTVVEDEVFADFETHPAPRYAALDGLQRVVQVGSFSKVMSAAVRSGHIAARTDWIEGLTDLRLATTFGGDALGAALVLAVLQDGQWRRHLDTLRLRLARARHTVAARLQAIGITPWVQPQGGLFLWGRLPAGVDASALSRAALMHGIVLAPGNVFSAGQTADGFMRFNVAQMDGPEPPATTADGLWPTLQTLLRTPDVRGPAPSPHDRPSP</sequence>
<dbReference type="InterPro" id="IPR015421">
    <property type="entry name" value="PyrdxlP-dep_Trfase_major"/>
</dbReference>
<dbReference type="InterPro" id="IPR015422">
    <property type="entry name" value="PyrdxlP-dep_Trfase_small"/>
</dbReference>
<keyword evidence="2" id="KW-0663">Pyridoxal phosphate</keyword>
<dbReference type="InterPro" id="IPR036388">
    <property type="entry name" value="WH-like_DNA-bd_sf"/>
</dbReference>
<dbReference type="InterPro" id="IPR015424">
    <property type="entry name" value="PyrdxlP-dep_Trfase"/>
</dbReference>
<dbReference type="SMART" id="SM00345">
    <property type="entry name" value="HTH_GNTR"/>
    <property type="match status" value="1"/>
</dbReference>
<dbReference type="Pfam" id="PF00392">
    <property type="entry name" value="GntR"/>
    <property type="match status" value="1"/>
</dbReference>
<evidence type="ECO:0000256" key="4">
    <source>
        <dbReference type="ARBA" id="ARBA00023125"/>
    </source>
</evidence>
<keyword evidence="8" id="KW-1185">Reference proteome</keyword>
<dbReference type="CDD" id="cd00609">
    <property type="entry name" value="AAT_like"/>
    <property type="match status" value="1"/>
</dbReference>
<dbReference type="InterPro" id="IPR004839">
    <property type="entry name" value="Aminotransferase_I/II_large"/>
</dbReference>
<dbReference type="Gene3D" id="1.10.10.10">
    <property type="entry name" value="Winged helix-like DNA-binding domain superfamily/Winged helix DNA-binding domain"/>
    <property type="match status" value="1"/>
</dbReference>
<accession>A0ABU9BB72</accession>
<dbReference type="Pfam" id="PF00155">
    <property type="entry name" value="Aminotran_1_2"/>
    <property type="match status" value="1"/>
</dbReference>
<dbReference type="SUPFAM" id="SSF53383">
    <property type="entry name" value="PLP-dependent transferases"/>
    <property type="match status" value="1"/>
</dbReference>
<dbReference type="RefSeq" id="WP_341374664.1">
    <property type="nucleotide sequence ID" value="NZ_JBBUTF010000011.1"/>
</dbReference>
<dbReference type="PROSITE" id="PS50949">
    <property type="entry name" value="HTH_GNTR"/>
    <property type="match status" value="1"/>
</dbReference>
<keyword evidence="5" id="KW-0804">Transcription</keyword>
<dbReference type="PANTHER" id="PTHR46577">
    <property type="entry name" value="HTH-TYPE TRANSCRIPTIONAL REGULATORY PROTEIN GABR"/>
    <property type="match status" value="1"/>
</dbReference>
<dbReference type="SUPFAM" id="SSF46785">
    <property type="entry name" value="Winged helix' DNA-binding domain"/>
    <property type="match status" value="1"/>
</dbReference>
<dbReference type="CDD" id="cd07377">
    <property type="entry name" value="WHTH_GntR"/>
    <property type="match status" value="1"/>
</dbReference>
<dbReference type="Proteomes" id="UP001368500">
    <property type="component" value="Unassembled WGS sequence"/>
</dbReference>
<evidence type="ECO:0000259" key="6">
    <source>
        <dbReference type="PROSITE" id="PS50949"/>
    </source>
</evidence>
<dbReference type="GO" id="GO:0008483">
    <property type="term" value="F:transaminase activity"/>
    <property type="evidence" value="ECO:0007669"/>
    <property type="project" value="UniProtKB-KW"/>
</dbReference>